<accession>A0AAV3Z4L0</accession>
<dbReference type="AlphaFoldDB" id="A0AAV3Z4L0"/>
<evidence type="ECO:0000313" key="1">
    <source>
        <dbReference type="EMBL" id="GFN89577.1"/>
    </source>
</evidence>
<sequence>MSERAATVTENASKVEEVVGAAVMKSKYFSPEGQYSAKNNLNGVGNEESTGSLGNVKLKEVLVVIDASGYGDICMCVWAGCYRQSTLGSSYLREDTR</sequence>
<reference evidence="1 2" key="1">
    <citation type="journal article" date="2021" name="Elife">
        <title>Chloroplast acquisition without the gene transfer in kleptoplastic sea slugs, Plakobranchus ocellatus.</title>
        <authorList>
            <person name="Maeda T."/>
            <person name="Takahashi S."/>
            <person name="Yoshida T."/>
            <person name="Shimamura S."/>
            <person name="Takaki Y."/>
            <person name="Nagai Y."/>
            <person name="Toyoda A."/>
            <person name="Suzuki Y."/>
            <person name="Arimoto A."/>
            <person name="Ishii H."/>
            <person name="Satoh N."/>
            <person name="Nishiyama T."/>
            <person name="Hasebe M."/>
            <person name="Maruyama T."/>
            <person name="Minagawa J."/>
            <person name="Obokata J."/>
            <person name="Shigenobu S."/>
        </authorList>
    </citation>
    <scope>NUCLEOTIDE SEQUENCE [LARGE SCALE GENOMIC DNA]</scope>
</reference>
<evidence type="ECO:0000313" key="2">
    <source>
        <dbReference type="Proteomes" id="UP000735302"/>
    </source>
</evidence>
<organism evidence="1 2">
    <name type="scientific">Plakobranchus ocellatus</name>
    <dbReference type="NCBI Taxonomy" id="259542"/>
    <lineage>
        <taxon>Eukaryota</taxon>
        <taxon>Metazoa</taxon>
        <taxon>Spiralia</taxon>
        <taxon>Lophotrochozoa</taxon>
        <taxon>Mollusca</taxon>
        <taxon>Gastropoda</taxon>
        <taxon>Heterobranchia</taxon>
        <taxon>Euthyneura</taxon>
        <taxon>Panpulmonata</taxon>
        <taxon>Sacoglossa</taxon>
        <taxon>Placobranchoidea</taxon>
        <taxon>Plakobranchidae</taxon>
        <taxon>Plakobranchus</taxon>
    </lineage>
</organism>
<dbReference type="EMBL" id="BLXT01001944">
    <property type="protein sequence ID" value="GFN89577.1"/>
    <property type="molecule type" value="Genomic_DNA"/>
</dbReference>
<keyword evidence="2" id="KW-1185">Reference proteome</keyword>
<dbReference type="Proteomes" id="UP000735302">
    <property type="component" value="Unassembled WGS sequence"/>
</dbReference>
<name>A0AAV3Z4L0_9GAST</name>
<comment type="caution">
    <text evidence="1">The sequence shown here is derived from an EMBL/GenBank/DDBJ whole genome shotgun (WGS) entry which is preliminary data.</text>
</comment>
<gene>
    <name evidence="1" type="ORF">PoB_001608300</name>
</gene>
<protein>
    <submittedName>
        <fullName evidence="1">Uncharacterized protein</fullName>
    </submittedName>
</protein>
<proteinExistence type="predicted"/>